<reference evidence="3" key="1">
    <citation type="submission" date="2025-08" db="UniProtKB">
        <authorList>
            <consortium name="RefSeq"/>
        </authorList>
    </citation>
    <scope>IDENTIFICATION</scope>
    <source>
        <tissue evidence="3">Spleen</tissue>
    </source>
</reference>
<accession>A0A6P5KIC5</accession>
<feature type="region of interest" description="Disordered" evidence="1">
    <location>
        <begin position="179"/>
        <end position="201"/>
    </location>
</feature>
<evidence type="ECO:0000313" key="2">
    <source>
        <dbReference type="Proteomes" id="UP000515140"/>
    </source>
</evidence>
<dbReference type="InParanoid" id="A0A6P5KIC5"/>
<feature type="region of interest" description="Disordered" evidence="1">
    <location>
        <begin position="1"/>
        <end position="40"/>
    </location>
</feature>
<dbReference type="AlphaFoldDB" id="A0A6P5KIC5"/>
<evidence type="ECO:0000313" key="3">
    <source>
        <dbReference type="RefSeq" id="XP_020844759.1"/>
    </source>
</evidence>
<name>A0A6P5KIC5_PHACI</name>
<feature type="region of interest" description="Disordered" evidence="1">
    <location>
        <begin position="224"/>
        <end position="247"/>
    </location>
</feature>
<gene>
    <name evidence="3" type="primary">LOC110210269</name>
</gene>
<organism evidence="2 3">
    <name type="scientific">Phascolarctos cinereus</name>
    <name type="common">Koala</name>
    <dbReference type="NCBI Taxonomy" id="38626"/>
    <lineage>
        <taxon>Eukaryota</taxon>
        <taxon>Metazoa</taxon>
        <taxon>Chordata</taxon>
        <taxon>Craniata</taxon>
        <taxon>Vertebrata</taxon>
        <taxon>Euteleostomi</taxon>
        <taxon>Mammalia</taxon>
        <taxon>Metatheria</taxon>
        <taxon>Diprotodontia</taxon>
        <taxon>Phascolarctidae</taxon>
        <taxon>Phascolarctos</taxon>
    </lineage>
</organism>
<feature type="region of interest" description="Disordered" evidence="1">
    <location>
        <begin position="82"/>
        <end position="141"/>
    </location>
</feature>
<dbReference type="RefSeq" id="XP_020844759.1">
    <property type="nucleotide sequence ID" value="XM_020989100.1"/>
</dbReference>
<evidence type="ECO:0000256" key="1">
    <source>
        <dbReference type="SAM" id="MobiDB-lite"/>
    </source>
</evidence>
<dbReference type="Proteomes" id="UP000515140">
    <property type="component" value="Unplaced"/>
</dbReference>
<dbReference type="GeneID" id="110210269"/>
<protein>
    <submittedName>
        <fullName evidence="3">Uncharacterized protein LOC110210269</fullName>
    </submittedName>
</protein>
<keyword evidence="2" id="KW-1185">Reference proteome</keyword>
<feature type="compositionally biased region" description="Basic and acidic residues" evidence="1">
    <location>
        <begin position="104"/>
        <end position="114"/>
    </location>
</feature>
<proteinExistence type="predicted"/>
<dbReference type="KEGG" id="pcw:110210269"/>
<sequence length="247" mass="26513">MAGPPRQGRVPGHGQRHACLQTTSRLRPRPGGLKGGQGRALSRHFYDSAVPSPLLTRTGSVSEGCGGRYGAAYRRSARGLWRGTGARRLTPRAGRAGHEGSPGGDERGNRGVEKKRSHSIGERSGVGGGHDVGPRVGRGDNELAPRSLGLLLPTRHWHHEHPLLPLPPWECLPRSQAQNQGLKPAGARPAPTWGGQVVDWRRPRPPPFLRALAGLEARRLSALEREGGRSMSKPALVPGMDLSSRVL</sequence>